<proteinExistence type="inferred from homology"/>
<accession>A0A6J4PYE9</accession>
<dbReference type="PANTHER" id="PTHR36842:SF1">
    <property type="entry name" value="PROTEIN TOLB"/>
    <property type="match status" value="1"/>
</dbReference>
<dbReference type="PANTHER" id="PTHR36842">
    <property type="entry name" value="PROTEIN TOLB HOMOLOG"/>
    <property type="match status" value="1"/>
</dbReference>
<organism evidence="3">
    <name type="scientific">uncultured Pyrinomonadaceae bacterium</name>
    <dbReference type="NCBI Taxonomy" id="2283094"/>
    <lineage>
        <taxon>Bacteria</taxon>
        <taxon>Pseudomonadati</taxon>
        <taxon>Acidobacteriota</taxon>
        <taxon>Blastocatellia</taxon>
        <taxon>Blastocatellales</taxon>
        <taxon>Pyrinomonadaceae</taxon>
        <taxon>environmental samples</taxon>
    </lineage>
</organism>
<feature type="chain" id="PRO_5026782227" description="TolB protein, periplasmic protein involved in the tonb-independent uptake of group A colicins" evidence="2">
    <location>
        <begin position="22"/>
        <end position="813"/>
    </location>
</feature>
<keyword evidence="2" id="KW-0732">Signal</keyword>
<sequence length="813" mass="89149">MLKFSRCLLFLSLLLSFAASARGQWTNRYPKIANVSHHVYLEGYNLPTLNQGATDPAVSPDGKTLAIAARGWIWLMNQATREAKRLTKSGAVDSRPAWSPDGRQIAFVRDDTNDTSIVLIDTAGGREKVLVDSPALDLDPVFSRDGRHVFYSSAESGDLDLWRVEIAAGARKRLTSDRGQELQPQPAPNDEQLLYVSKVGSIDSVSIIDLRDNSKRVLHSEGIASQMRFALKPDGRSFVVNLPVQDRWQLWQMDMKGSPAIQIARDAEYPQMPAWSPDNSFIYFAEPDATERFRLYRIAPTGGAPEDISPLSWNWGEPTARVLVKTRMSGSDVSLPARLTVVDGKGHPVLPDTGQVRFDGQNGSAFFYTPGLIELELPTGDARVLATHGFGVLAQTATRKIREGKTETIEIEMPAPFWNPASDGWYSADLHSHLNYGGPYLLTPEDIVLDMRGEALDLSTPQLANLHTRFIDTEWWGWRRSQSPMIVFAQEVRSHFLGHVGVVGADSLFHPWYFGPGYPVYDDIDLPNSAALQFARKSGGVNSYVHPVSTKDPFPANAAPNGLPLELVPDAVLGDVDTLEVTCLWSDELGTSEAWYRLLNLGIPIAPSAGSDTMHNFYRTMAIGATRIYAKPDGAMNLPNYLEAVRRGRSFVTNGPLIKFSAGGAEAGGVVSAAANQPIEWKLEAASSAPVEKVEILVNGKVAWSGQGLNEAGRKTFAGKVNAPAGGWIAARVYGGATRPPMSDSYPFAHTAPIWFGRTGSSDATVAKASAQDLLRWMEIAEKRLEQGYTGAKVDNLKKRFTEARRILEMRAK</sequence>
<dbReference type="NCBIfam" id="NF038032">
    <property type="entry name" value="CehA_McbA_metalo"/>
    <property type="match status" value="1"/>
</dbReference>
<dbReference type="Pfam" id="PF07676">
    <property type="entry name" value="PD40"/>
    <property type="match status" value="3"/>
</dbReference>
<evidence type="ECO:0000313" key="3">
    <source>
        <dbReference type="EMBL" id="CAA9425574.1"/>
    </source>
</evidence>
<evidence type="ECO:0000256" key="2">
    <source>
        <dbReference type="SAM" id="SignalP"/>
    </source>
</evidence>
<feature type="signal peptide" evidence="2">
    <location>
        <begin position="1"/>
        <end position="21"/>
    </location>
</feature>
<dbReference type="SUPFAM" id="SSF82171">
    <property type="entry name" value="DPP6 N-terminal domain-like"/>
    <property type="match status" value="1"/>
</dbReference>
<protein>
    <recommendedName>
        <fullName evidence="4">TolB protein, periplasmic protein involved in the tonb-independent uptake of group A colicins</fullName>
    </recommendedName>
</protein>
<gene>
    <name evidence="3" type="ORF">AVDCRST_MAG74-3527</name>
</gene>
<dbReference type="SUPFAM" id="SSF89550">
    <property type="entry name" value="PHP domain-like"/>
    <property type="match status" value="1"/>
</dbReference>
<dbReference type="InterPro" id="IPR011042">
    <property type="entry name" value="6-blade_b-propeller_TolB-like"/>
</dbReference>
<dbReference type="Gene3D" id="2.120.10.30">
    <property type="entry name" value="TolB, C-terminal domain"/>
    <property type="match status" value="2"/>
</dbReference>
<comment type="similarity">
    <text evidence="1">Belongs to the TolB family.</text>
</comment>
<dbReference type="EMBL" id="CADCUR010000286">
    <property type="protein sequence ID" value="CAA9425574.1"/>
    <property type="molecule type" value="Genomic_DNA"/>
</dbReference>
<evidence type="ECO:0008006" key="4">
    <source>
        <dbReference type="Google" id="ProtNLM"/>
    </source>
</evidence>
<dbReference type="InterPro" id="IPR011659">
    <property type="entry name" value="WD40"/>
</dbReference>
<name>A0A6J4PYE9_9BACT</name>
<evidence type="ECO:0000256" key="1">
    <source>
        <dbReference type="ARBA" id="ARBA00009820"/>
    </source>
</evidence>
<reference evidence="3" key="1">
    <citation type="submission" date="2020-02" db="EMBL/GenBank/DDBJ databases">
        <authorList>
            <person name="Meier V. D."/>
        </authorList>
    </citation>
    <scope>NUCLEOTIDE SEQUENCE</scope>
    <source>
        <strain evidence="3">AVDCRST_MAG74</strain>
    </source>
</reference>
<dbReference type="AlphaFoldDB" id="A0A6J4PYE9"/>
<dbReference type="InterPro" id="IPR016195">
    <property type="entry name" value="Pol/histidinol_Pase-like"/>
</dbReference>